<keyword evidence="3" id="KW-0970">Cilium biogenesis/degradation</keyword>
<protein>
    <submittedName>
        <fullName evidence="6">MKS1 protein</fullName>
    </submittedName>
</protein>
<keyword evidence="2" id="KW-0963">Cytoplasm</keyword>
<evidence type="ECO:0000313" key="6">
    <source>
        <dbReference type="EMBL" id="NXY90456.1"/>
    </source>
</evidence>
<feature type="non-terminal residue" evidence="6">
    <location>
        <position position="1"/>
    </location>
</feature>
<dbReference type="PANTHER" id="PTHR12968:SF4">
    <property type="entry name" value="TECTONIC-LIKE COMPLEX MEMBER MKS1"/>
    <property type="match status" value="1"/>
</dbReference>
<keyword evidence="4" id="KW-0206">Cytoskeleton</keyword>
<dbReference type="EMBL" id="VYZU01082334">
    <property type="protein sequence ID" value="NXY90456.1"/>
    <property type="molecule type" value="Genomic_DNA"/>
</dbReference>
<dbReference type="GO" id="GO:0036038">
    <property type="term" value="C:MKS complex"/>
    <property type="evidence" value="ECO:0007669"/>
    <property type="project" value="TreeGrafter"/>
</dbReference>
<dbReference type="Pfam" id="PF07162">
    <property type="entry name" value="B9-C2"/>
    <property type="match status" value="1"/>
</dbReference>
<reference evidence="6 7" key="1">
    <citation type="submission" date="2020-02" db="EMBL/GenBank/DDBJ databases">
        <title>Bird 10,000 Genomes (B10K) Project - Family phase.</title>
        <authorList>
            <person name="Zhang G."/>
        </authorList>
    </citation>
    <scope>NUCLEOTIDE SEQUENCE [LARGE SCALE GENOMIC DNA]</scope>
    <source>
        <strain evidence="6">B10K-DU-013-51</strain>
        <tissue evidence="6">Mixed tissue sample</tissue>
    </source>
</reference>
<gene>
    <name evidence="6" type="primary">Mks1</name>
    <name evidence="6" type="ORF">CEYCYA_R08824</name>
</gene>
<evidence type="ECO:0000256" key="5">
    <source>
        <dbReference type="ARBA" id="ARBA00023273"/>
    </source>
</evidence>
<evidence type="ECO:0000256" key="1">
    <source>
        <dbReference type="ARBA" id="ARBA00004120"/>
    </source>
</evidence>
<feature type="non-terminal residue" evidence="6">
    <location>
        <position position="218"/>
    </location>
</feature>
<dbReference type="InterPro" id="IPR010796">
    <property type="entry name" value="C2_B9-type_dom"/>
</dbReference>
<evidence type="ECO:0000256" key="4">
    <source>
        <dbReference type="ARBA" id="ARBA00023212"/>
    </source>
</evidence>
<sequence>PEWSSPASQQLSGVTQTCATKAVGWDNVAYFCYLFSLEMFFTQGDESEDSLPQWPVLYFEVLSLDSWQRYRVEGYGSLVLPASPGLHMLTIPTWRPVELGTVAELRRFFIGGSPELEDLTYVRIPSTFKGERLSRLGFRTQATGSVTFRLCCLHQSRAFLETSALRQRVQSALDRLGGASQQSSVCSVLEAFQRARRRMQEARESLPQDLISTSASVL</sequence>
<dbReference type="PROSITE" id="PS51381">
    <property type="entry name" value="C2_B9"/>
    <property type="match status" value="1"/>
</dbReference>
<evidence type="ECO:0000256" key="3">
    <source>
        <dbReference type="ARBA" id="ARBA00022794"/>
    </source>
</evidence>
<dbReference type="GO" id="GO:0060271">
    <property type="term" value="P:cilium assembly"/>
    <property type="evidence" value="ECO:0007669"/>
    <property type="project" value="TreeGrafter"/>
</dbReference>
<comment type="subcellular location">
    <subcellularLocation>
        <location evidence="1">Cytoplasm</location>
        <location evidence="1">Cytoskeleton</location>
        <location evidence="1">Cilium basal body</location>
    </subcellularLocation>
</comment>
<accession>A0A7L4NKI6</accession>
<proteinExistence type="predicted"/>
<keyword evidence="7" id="KW-1185">Reference proteome</keyword>
<keyword evidence="5" id="KW-0966">Cell projection</keyword>
<dbReference type="OrthoDB" id="10263520at2759"/>
<evidence type="ECO:0000313" key="7">
    <source>
        <dbReference type="Proteomes" id="UP000586704"/>
    </source>
</evidence>
<dbReference type="Proteomes" id="UP000586704">
    <property type="component" value="Unassembled WGS sequence"/>
</dbReference>
<organism evidence="6 7">
    <name type="scientific">Ceyx cyanopectus</name>
    <name type="common">Indigo-banded kingfisher</name>
    <dbReference type="NCBI Taxonomy" id="390723"/>
    <lineage>
        <taxon>Eukaryota</taxon>
        <taxon>Metazoa</taxon>
        <taxon>Chordata</taxon>
        <taxon>Craniata</taxon>
        <taxon>Vertebrata</taxon>
        <taxon>Euteleostomi</taxon>
        <taxon>Archelosauria</taxon>
        <taxon>Archosauria</taxon>
        <taxon>Dinosauria</taxon>
        <taxon>Saurischia</taxon>
        <taxon>Theropoda</taxon>
        <taxon>Coelurosauria</taxon>
        <taxon>Aves</taxon>
        <taxon>Neognathae</taxon>
        <taxon>Neoaves</taxon>
        <taxon>Telluraves</taxon>
        <taxon>Coraciimorphae</taxon>
        <taxon>Coraciiformes</taxon>
        <taxon>Alcedinidae</taxon>
        <taxon>Ceyx</taxon>
    </lineage>
</organism>
<name>A0A7L4NKI6_9AVES</name>
<dbReference type="PANTHER" id="PTHR12968">
    <property type="entry name" value="B9 DOMAIN-CONTAINING"/>
    <property type="match status" value="1"/>
</dbReference>
<comment type="caution">
    <text evidence="6">The sequence shown here is derived from an EMBL/GenBank/DDBJ whole genome shotgun (WGS) entry which is preliminary data.</text>
</comment>
<evidence type="ECO:0000256" key="2">
    <source>
        <dbReference type="ARBA" id="ARBA00022490"/>
    </source>
</evidence>
<dbReference type="AlphaFoldDB" id="A0A7L4NKI6"/>